<proteinExistence type="predicted"/>
<gene>
    <name evidence="5" type="primary">LOC101852983</name>
</gene>
<keyword evidence="4" id="KW-1185">Reference proteome</keyword>
<evidence type="ECO:0000256" key="1">
    <source>
        <dbReference type="PROSITE-ProRule" id="PRU00371"/>
    </source>
</evidence>
<dbReference type="Pfam" id="PF21599">
    <property type="entry name" value="ZSWIM3_N"/>
    <property type="match status" value="1"/>
</dbReference>
<feature type="region of interest" description="Disordered" evidence="2">
    <location>
        <begin position="168"/>
        <end position="246"/>
    </location>
</feature>
<name>A0ABM1AEL4_APLCA</name>
<reference evidence="5" key="1">
    <citation type="submission" date="2025-08" db="UniProtKB">
        <authorList>
            <consortium name="RefSeq"/>
        </authorList>
    </citation>
    <scope>IDENTIFICATION</scope>
</reference>
<evidence type="ECO:0000259" key="3">
    <source>
        <dbReference type="PROSITE" id="PS51031"/>
    </source>
</evidence>
<dbReference type="PANTHER" id="PTHR47086:SF4">
    <property type="entry name" value="BTB DOMAIN-CONTAINING PROTEIN"/>
    <property type="match status" value="1"/>
</dbReference>
<sequence length="308" mass="35014">MKENDTFRSFEEFQSELYSFQMETFTQFTLRTSEKIPATDELSSTLKYSVLRYTCKQGRAILRPSSGKRSRKRSFKVDCPVQLNVRLNRPKGQDPVLKVTKLVIDHKDHAVSKEDLVVVNPDDATRTINTNLDTTLSPQDLPRMKQERISYQPPGNTFACLESVHLSPAEDNASPPNRCQEVDPTEENVSTRLPGCPMKRLLGQDQRKNGSSHPEPGVGSSPHCHVGSLSDKYPLSKRRKRENDWQERDGDEALLASYVPRLKKLSREIKGFVQLQMAQIFFNAENRHLPPLAIVALPLIKDRTDKGK</sequence>
<dbReference type="RefSeq" id="XP_012946199.1">
    <property type="nucleotide sequence ID" value="XM_013090745.2"/>
</dbReference>
<keyword evidence="1" id="KW-0539">Nucleus</keyword>
<evidence type="ECO:0000256" key="2">
    <source>
        <dbReference type="SAM" id="MobiDB-lite"/>
    </source>
</evidence>
<dbReference type="InterPro" id="IPR048325">
    <property type="entry name" value="ZSWIM3_N"/>
</dbReference>
<evidence type="ECO:0000313" key="4">
    <source>
        <dbReference type="Proteomes" id="UP000694888"/>
    </source>
</evidence>
<organism evidence="4 5">
    <name type="scientific">Aplysia californica</name>
    <name type="common">California sea hare</name>
    <dbReference type="NCBI Taxonomy" id="6500"/>
    <lineage>
        <taxon>Eukaryota</taxon>
        <taxon>Metazoa</taxon>
        <taxon>Spiralia</taxon>
        <taxon>Lophotrochozoa</taxon>
        <taxon>Mollusca</taxon>
        <taxon>Gastropoda</taxon>
        <taxon>Heterobranchia</taxon>
        <taxon>Euthyneura</taxon>
        <taxon>Tectipleura</taxon>
        <taxon>Aplysiida</taxon>
        <taxon>Aplysioidea</taxon>
        <taxon>Aplysiidae</taxon>
        <taxon>Aplysia</taxon>
    </lineage>
</organism>
<comment type="subcellular location">
    <subcellularLocation>
        <location evidence="1">Nucleus</location>
    </subcellularLocation>
</comment>
<protein>
    <submittedName>
        <fullName evidence="5">Uncharacterized protein LOC101852983</fullName>
    </submittedName>
</protein>
<evidence type="ECO:0000313" key="5">
    <source>
        <dbReference type="RefSeq" id="XP_012946199.1"/>
    </source>
</evidence>
<dbReference type="PROSITE" id="PS51031">
    <property type="entry name" value="BESS"/>
    <property type="match status" value="1"/>
</dbReference>
<feature type="domain" description="BESS" evidence="3">
    <location>
        <begin position="248"/>
        <end position="287"/>
    </location>
</feature>
<dbReference type="InterPro" id="IPR040854">
    <property type="entry name" value="ZSWIM9"/>
</dbReference>
<dbReference type="GeneID" id="101852983"/>
<accession>A0ABM1AEL4</accession>
<dbReference type="InterPro" id="IPR004210">
    <property type="entry name" value="BESS_motif"/>
</dbReference>
<dbReference type="Proteomes" id="UP000694888">
    <property type="component" value="Unplaced"/>
</dbReference>
<dbReference type="PANTHER" id="PTHR47086">
    <property type="entry name" value="BTB DOMAIN-CONTAINING PROTEIN"/>
    <property type="match status" value="1"/>
</dbReference>